<evidence type="ECO:0000259" key="1">
    <source>
        <dbReference type="Pfam" id="PF22448"/>
    </source>
</evidence>
<reference evidence="2" key="1">
    <citation type="submission" date="2021-10" db="EMBL/GenBank/DDBJ databases">
        <title>Collection of gut derived symbiotic bacterial strains cultured from healthy donors.</title>
        <authorList>
            <person name="Lin H."/>
            <person name="Littmann E."/>
            <person name="Claire K."/>
            <person name="Pamer E."/>
        </authorList>
    </citation>
    <scope>NUCLEOTIDE SEQUENCE</scope>
    <source>
        <strain evidence="2">MSK.7.16</strain>
    </source>
</reference>
<dbReference type="InterPro" id="IPR054366">
    <property type="entry name" value="RepB/MobA-like_C"/>
</dbReference>
<dbReference type="EMBL" id="JAJCGD010000023">
    <property type="protein sequence ID" value="MCB6828706.1"/>
    <property type="molecule type" value="Genomic_DNA"/>
</dbReference>
<dbReference type="AlphaFoldDB" id="A0AAW4UAP3"/>
<comment type="caution">
    <text evidence="2">The sequence shown here is derived from an EMBL/GenBank/DDBJ whole genome shotgun (WGS) entry which is preliminary data.</text>
</comment>
<dbReference type="RefSeq" id="WP_227153049.1">
    <property type="nucleotide sequence ID" value="NZ_JAJCGD010000023.1"/>
</dbReference>
<dbReference type="Pfam" id="PF22448">
    <property type="entry name" value="RepB_primase_C"/>
    <property type="match status" value="1"/>
</dbReference>
<dbReference type="Proteomes" id="UP001198190">
    <property type="component" value="Unassembled WGS sequence"/>
</dbReference>
<accession>A0AAW4UAP3</accession>
<proteinExistence type="predicted"/>
<evidence type="ECO:0000313" key="3">
    <source>
        <dbReference type="Proteomes" id="UP001198190"/>
    </source>
</evidence>
<evidence type="ECO:0000313" key="2">
    <source>
        <dbReference type="EMBL" id="MCB6828706.1"/>
    </source>
</evidence>
<protein>
    <recommendedName>
        <fullName evidence="1">RepB/MobA-like C-terminal domain-containing protein</fullName>
    </recommendedName>
</protein>
<sequence>MIENIGAINKSIRQTKIDDKSNQIIFDEFSDENWLINAVNKFKNVRENDIELDTKKSLRYWINYAKKAQNIAHYINDDYKNDVVNSYLKLYHELNASYDVTNDVMTYDGYTEKVIIDELKKQGFNKEEICNTVKLLSPLQLENEDIDALYKLENMKIPFEVPKLNQLFKKNDNLSLEQKIENYMSEHNITYEDIDVEKFLDKDIYMTAKNISAAIKIQKLQNRRINKIRNHFICFGNIANLSNTIKSIYKNRKNIDSLSAAIQILKRNKNSVKYEYLKEATNLCHNKVVMSCDEEVRLFKENNADFKIAKHLLESGYNQNEIIKTLLNNSPVLPNNDDVKDIINKAMITIKQEQIQIMAQDIRNQKNILNTISEDFILEASKVLKKSPNTIWSEKENDMIKKVLFQKGYSENQIHHVLKEYSPIPIEAIEKEDSMNLDKNNNLLSIFINKEMNKNLSNRAIMQQVMNKRDTFTELKDKPNSMQRQIILNTIKKVQKENYLFR</sequence>
<feature type="domain" description="RepB/MobA-like C-terminal" evidence="1">
    <location>
        <begin position="303"/>
        <end position="337"/>
    </location>
</feature>
<organism evidence="2 3">
    <name type="scientific">Megamonas funiformis</name>
    <dbReference type="NCBI Taxonomy" id="437897"/>
    <lineage>
        <taxon>Bacteria</taxon>
        <taxon>Bacillati</taxon>
        <taxon>Bacillota</taxon>
        <taxon>Negativicutes</taxon>
        <taxon>Selenomonadales</taxon>
        <taxon>Selenomonadaceae</taxon>
        <taxon>Megamonas</taxon>
    </lineage>
</organism>
<name>A0AAW4UAP3_9FIRM</name>
<gene>
    <name evidence="2" type="ORF">LIY65_08355</name>
</gene>